<comment type="caution">
    <text evidence="1">The sequence shown here is derived from an EMBL/GenBank/DDBJ whole genome shotgun (WGS) entry which is preliminary data.</text>
</comment>
<feature type="non-terminal residue" evidence="1">
    <location>
        <position position="1"/>
    </location>
</feature>
<keyword evidence="2" id="KW-1185">Reference proteome</keyword>
<reference evidence="1" key="1">
    <citation type="journal article" date="2023" name="G3 (Bethesda)">
        <title>A reference genome for the long-term kleptoplast-retaining sea slug Elysia crispata morphotype clarki.</title>
        <authorList>
            <person name="Eastman K.E."/>
            <person name="Pendleton A.L."/>
            <person name="Shaikh M.A."/>
            <person name="Suttiyut T."/>
            <person name="Ogas R."/>
            <person name="Tomko P."/>
            <person name="Gavelis G."/>
            <person name="Widhalm J.R."/>
            <person name="Wisecaver J.H."/>
        </authorList>
    </citation>
    <scope>NUCLEOTIDE SEQUENCE</scope>
    <source>
        <strain evidence="1">ECLA1</strain>
    </source>
</reference>
<organism evidence="1 2">
    <name type="scientific">Elysia crispata</name>
    <name type="common">lettuce slug</name>
    <dbReference type="NCBI Taxonomy" id="231223"/>
    <lineage>
        <taxon>Eukaryota</taxon>
        <taxon>Metazoa</taxon>
        <taxon>Spiralia</taxon>
        <taxon>Lophotrochozoa</taxon>
        <taxon>Mollusca</taxon>
        <taxon>Gastropoda</taxon>
        <taxon>Heterobranchia</taxon>
        <taxon>Euthyneura</taxon>
        <taxon>Panpulmonata</taxon>
        <taxon>Sacoglossa</taxon>
        <taxon>Placobranchoidea</taxon>
        <taxon>Plakobranchidae</taxon>
        <taxon>Elysia</taxon>
    </lineage>
</organism>
<accession>A0AAE1DPI8</accession>
<dbReference type="EMBL" id="JAWDGP010002965">
    <property type="protein sequence ID" value="KAK3778381.1"/>
    <property type="molecule type" value="Genomic_DNA"/>
</dbReference>
<sequence length="69" mass="7884">MWFTNKSCISEQDKRLIDKGMKNSDDTYIFYCGEHQHVHGGRLLIKKTIAESLLGVECGSNRNILAKIK</sequence>
<name>A0AAE1DPI8_9GAST</name>
<evidence type="ECO:0000313" key="2">
    <source>
        <dbReference type="Proteomes" id="UP001283361"/>
    </source>
</evidence>
<proteinExistence type="predicted"/>
<evidence type="ECO:0000313" key="1">
    <source>
        <dbReference type="EMBL" id="KAK3778381.1"/>
    </source>
</evidence>
<dbReference type="Proteomes" id="UP001283361">
    <property type="component" value="Unassembled WGS sequence"/>
</dbReference>
<gene>
    <name evidence="1" type="ORF">RRG08_007681</name>
</gene>
<protein>
    <submittedName>
        <fullName evidence="1">Uncharacterized protein</fullName>
    </submittedName>
</protein>
<dbReference type="AlphaFoldDB" id="A0AAE1DPI8"/>